<feature type="domain" description="PTS EIIA type-4" evidence="6">
    <location>
        <begin position="1"/>
        <end position="126"/>
    </location>
</feature>
<comment type="function">
    <text evidence="2">Component of the dihydroxyacetone kinase complex, which is responsible for the phosphoenolpyruvate (PEP)-dependent phosphorylation of dihydroxyacetone. DhaM serves as the phosphoryl donor. Is phosphorylated by phosphoenolpyruvate in an EI- and HPr-dependent reaction, and a phosphorelay system on histidine residues finally leads to phosphoryl transfer to DhaL and dihydroxyacetone.</text>
</comment>
<dbReference type="PROSITE" id="PS51096">
    <property type="entry name" value="PTS_EIIA_TYPE_4"/>
    <property type="match status" value="1"/>
</dbReference>
<protein>
    <recommendedName>
        <fullName evidence="3">phosphoenolpyruvate--glycerone phosphotransferase</fullName>
        <ecNumber evidence="3">2.7.1.121</ecNumber>
    </recommendedName>
</protein>
<dbReference type="Pfam" id="PF03610">
    <property type="entry name" value="EIIA-man"/>
    <property type="match status" value="1"/>
</dbReference>
<evidence type="ECO:0000259" key="6">
    <source>
        <dbReference type="PROSITE" id="PS51096"/>
    </source>
</evidence>
<evidence type="ECO:0000256" key="1">
    <source>
        <dbReference type="ARBA" id="ARBA00001113"/>
    </source>
</evidence>
<evidence type="ECO:0000313" key="7">
    <source>
        <dbReference type="EMBL" id="MDT2759911.1"/>
    </source>
</evidence>
<organism evidence="7 8">
    <name type="scientific">Enterococcus xiangfangensis</name>
    <dbReference type="NCBI Taxonomy" id="1296537"/>
    <lineage>
        <taxon>Bacteria</taxon>
        <taxon>Bacillati</taxon>
        <taxon>Bacillota</taxon>
        <taxon>Bacilli</taxon>
        <taxon>Lactobacillales</taxon>
        <taxon>Enterococcaceae</taxon>
        <taxon>Enterococcus</taxon>
    </lineage>
</organism>
<dbReference type="PANTHER" id="PTHR38594">
    <property type="entry name" value="PEP-DEPENDENT DIHYDROXYACETONE KINASE, PHOSPHORYL DONOR SUBUNIT DHAM"/>
    <property type="match status" value="1"/>
</dbReference>
<dbReference type="EMBL" id="JARQAJ010000005">
    <property type="protein sequence ID" value="MDT2759911.1"/>
    <property type="molecule type" value="Genomic_DNA"/>
</dbReference>
<evidence type="ECO:0000256" key="5">
    <source>
        <dbReference type="ARBA" id="ARBA00046577"/>
    </source>
</evidence>
<dbReference type="PANTHER" id="PTHR38594:SF1">
    <property type="entry name" value="PEP-DEPENDENT DIHYDROXYACETONE KINASE, PHOSPHORYL DONOR SUBUNIT DHAM"/>
    <property type="match status" value="1"/>
</dbReference>
<dbReference type="RefSeq" id="WP_311830115.1">
    <property type="nucleotide sequence ID" value="NZ_JARQAJ010000005.1"/>
</dbReference>
<dbReference type="EC" id="2.7.1.121" evidence="3"/>
<dbReference type="NCBIfam" id="TIGR02364">
    <property type="entry name" value="dha_pts"/>
    <property type="match status" value="1"/>
</dbReference>
<dbReference type="Proteomes" id="UP001181046">
    <property type="component" value="Unassembled WGS sequence"/>
</dbReference>
<dbReference type="Gene3D" id="3.40.50.510">
    <property type="entry name" value="Phosphotransferase system, mannose-type IIA component"/>
    <property type="match status" value="1"/>
</dbReference>
<dbReference type="GO" id="GO:0047324">
    <property type="term" value="F:phosphoenolpyruvate-glycerone phosphotransferase activity"/>
    <property type="evidence" value="ECO:0007669"/>
    <property type="project" value="UniProtKB-EC"/>
</dbReference>
<dbReference type="InterPro" id="IPR012844">
    <property type="entry name" value="DhaM_N"/>
</dbReference>
<accession>A0ABU3FB94</accession>
<dbReference type="SUPFAM" id="SSF53062">
    <property type="entry name" value="PTS system fructose IIA component-like"/>
    <property type="match status" value="1"/>
</dbReference>
<gene>
    <name evidence="7" type="primary">dhaM</name>
    <name evidence="7" type="ORF">P7H27_09050</name>
</gene>
<name>A0ABU3FB94_9ENTE</name>
<dbReference type="InterPro" id="IPR036662">
    <property type="entry name" value="PTS_EIIA_man-typ_sf"/>
</dbReference>
<keyword evidence="4 7" id="KW-0808">Transferase</keyword>
<dbReference type="InterPro" id="IPR004701">
    <property type="entry name" value="PTS_EIIA_man-typ"/>
</dbReference>
<evidence type="ECO:0000256" key="4">
    <source>
        <dbReference type="ARBA" id="ARBA00022679"/>
    </source>
</evidence>
<evidence type="ECO:0000256" key="3">
    <source>
        <dbReference type="ARBA" id="ARBA00012095"/>
    </source>
</evidence>
<evidence type="ECO:0000313" key="8">
    <source>
        <dbReference type="Proteomes" id="UP001181046"/>
    </source>
</evidence>
<sequence length="126" mass="13755">MNGILLVSHSKKITDGLKEMIEEMIGINSKVNVYSLGGMEDGRLGTSAIKILDRIQKCKDFENIFIFCDIGSAILSAEVAIDMSERGLLDKIELVDAPLIEGSFSVAVQASVMDSKDEILKDILAY</sequence>
<proteinExistence type="predicted"/>
<comment type="caution">
    <text evidence="7">The sequence shown here is derived from an EMBL/GenBank/DDBJ whole genome shotgun (WGS) entry which is preliminary data.</text>
</comment>
<keyword evidence="8" id="KW-1185">Reference proteome</keyword>
<reference evidence="7" key="1">
    <citation type="submission" date="2023-03" db="EMBL/GenBank/DDBJ databases">
        <authorList>
            <person name="Shen W."/>
            <person name="Cai J."/>
        </authorList>
    </citation>
    <scope>NUCLEOTIDE SEQUENCE</scope>
    <source>
        <strain evidence="7">P66-3</strain>
    </source>
</reference>
<keyword evidence="7" id="KW-0418">Kinase</keyword>
<comment type="subunit">
    <text evidence="5">Homodimer. The dihydroxyacetone kinase complex is composed of a homodimer of DhaM, a homodimer of DhaK and the subunit DhaL.</text>
</comment>
<comment type="catalytic activity">
    <reaction evidence="1">
        <text>dihydroxyacetone + phosphoenolpyruvate = dihydroxyacetone phosphate + pyruvate</text>
        <dbReference type="Rhea" id="RHEA:18381"/>
        <dbReference type="ChEBI" id="CHEBI:15361"/>
        <dbReference type="ChEBI" id="CHEBI:16016"/>
        <dbReference type="ChEBI" id="CHEBI:57642"/>
        <dbReference type="ChEBI" id="CHEBI:58702"/>
        <dbReference type="EC" id="2.7.1.121"/>
    </reaction>
</comment>
<dbReference type="InterPro" id="IPR039643">
    <property type="entry name" value="DhaM"/>
</dbReference>
<evidence type="ECO:0000256" key="2">
    <source>
        <dbReference type="ARBA" id="ARBA00002788"/>
    </source>
</evidence>